<dbReference type="GO" id="GO:0015279">
    <property type="term" value="F:store-operated calcium channel activity"/>
    <property type="evidence" value="ECO:0007669"/>
    <property type="project" value="TreeGrafter"/>
</dbReference>
<evidence type="ECO:0000313" key="10">
    <source>
        <dbReference type="EMBL" id="KAJ7330694.1"/>
    </source>
</evidence>
<evidence type="ECO:0000259" key="9">
    <source>
        <dbReference type="Pfam" id="PF00520"/>
    </source>
</evidence>
<name>A0A9W9YAW8_9CNID</name>
<dbReference type="PANTHER" id="PTHR10117:SF54">
    <property type="entry name" value="TRANSIENT RECEPTOR POTENTIAL-GAMMA PROTEIN"/>
    <property type="match status" value="1"/>
</dbReference>
<dbReference type="GO" id="GO:0051480">
    <property type="term" value="P:regulation of cytosolic calcium ion concentration"/>
    <property type="evidence" value="ECO:0007669"/>
    <property type="project" value="TreeGrafter"/>
</dbReference>
<organism evidence="10 11">
    <name type="scientific">Desmophyllum pertusum</name>
    <dbReference type="NCBI Taxonomy" id="174260"/>
    <lineage>
        <taxon>Eukaryota</taxon>
        <taxon>Metazoa</taxon>
        <taxon>Cnidaria</taxon>
        <taxon>Anthozoa</taxon>
        <taxon>Hexacorallia</taxon>
        <taxon>Scleractinia</taxon>
        <taxon>Caryophylliina</taxon>
        <taxon>Caryophylliidae</taxon>
        <taxon>Desmophyllum</taxon>
    </lineage>
</organism>
<protein>
    <recommendedName>
        <fullName evidence="9">Ion transport domain-containing protein</fullName>
    </recommendedName>
</protein>
<dbReference type="InterPro" id="IPR013320">
    <property type="entry name" value="ConA-like_dom_sf"/>
</dbReference>
<dbReference type="Pfam" id="PF00520">
    <property type="entry name" value="Ion_trans"/>
    <property type="match status" value="1"/>
</dbReference>
<evidence type="ECO:0000256" key="6">
    <source>
        <dbReference type="ARBA" id="ARBA00023136"/>
    </source>
</evidence>
<feature type="domain" description="Ion transport" evidence="9">
    <location>
        <begin position="26"/>
        <end position="169"/>
    </location>
</feature>
<dbReference type="GO" id="GO:0070679">
    <property type="term" value="F:inositol 1,4,5 trisphosphate binding"/>
    <property type="evidence" value="ECO:0007669"/>
    <property type="project" value="TreeGrafter"/>
</dbReference>
<dbReference type="InterPro" id="IPR043136">
    <property type="entry name" value="B30.2/SPRY_sf"/>
</dbReference>
<dbReference type="OrthoDB" id="258495at2759"/>
<evidence type="ECO:0000313" key="11">
    <source>
        <dbReference type="Proteomes" id="UP001163046"/>
    </source>
</evidence>
<keyword evidence="6 8" id="KW-0472">Membrane</keyword>
<keyword evidence="7" id="KW-0407">Ion channel</keyword>
<feature type="transmembrane region" description="Helical" evidence="8">
    <location>
        <begin position="105"/>
        <end position="125"/>
    </location>
</feature>
<reference evidence="10" key="1">
    <citation type="submission" date="2023-01" db="EMBL/GenBank/DDBJ databases">
        <title>Genome assembly of the deep-sea coral Lophelia pertusa.</title>
        <authorList>
            <person name="Herrera S."/>
            <person name="Cordes E."/>
        </authorList>
    </citation>
    <scope>NUCLEOTIDE SEQUENCE</scope>
    <source>
        <strain evidence="10">USNM1676648</strain>
        <tissue evidence="10">Polyp</tissue>
    </source>
</reference>
<dbReference type="PANTHER" id="PTHR10117">
    <property type="entry name" value="TRANSIENT RECEPTOR POTENTIAL CHANNEL"/>
    <property type="match status" value="1"/>
</dbReference>
<dbReference type="InterPro" id="IPR002153">
    <property type="entry name" value="TRPC_channel"/>
</dbReference>
<keyword evidence="2" id="KW-0813">Transport</keyword>
<gene>
    <name evidence="10" type="ORF">OS493_021621</name>
</gene>
<keyword evidence="3 8" id="KW-0812">Transmembrane</keyword>
<comment type="subcellular location">
    <subcellularLocation>
        <location evidence="1">Membrane</location>
        <topology evidence="1">Multi-pass membrane protein</topology>
    </subcellularLocation>
</comment>
<dbReference type="EMBL" id="MU827791">
    <property type="protein sequence ID" value="KAJ7330694.1"/>
    <property type="molecule type" value="Genomic_DNA"/>
</dbReference>
<dbReference type="Proteomes" id="UP001163046">
    <property type="component" value="Unassembled WGS sequence"/>
</dbReference>
<keyword evidence="11" id="KW-1185">Reference proteome</keyword>
<evidence type="ECO:0000256" key="4">
    <source>
        <dbReference type="ARBA" id="ARBA00022989"/>
    </source>
</evidence>
<evidence type="ECO:0000256" key="8">
    <source>
        <dbReference type="SAM" id="Phobius"/>
    </source>
</evidence>
<sequence>MNDRAVAIASYLYAFNTLCLTFRAFGHVMEQSKHVGTIQIALFSILSDIRIVFGQFVVAVLAFSFAIAKVYMAEQSYITNGSDAPDTNGSDAHDIVCKNSGISCWWAMFVHLSFSLVGLSEFHAMVTVDVPSETLALLLYAVFLGLGVILLINMLIALLSHTYQKTEDNALQEWAFKRAVTIEAYDDYDPIPVPLNIIYSLGKLLWQSISGRITNDSNTNSNTEPSGIEKSTFDELEKKYFAKHTNFFPLTETGNIRWPGIGVVDKKYNMSYMPGWDNESVGYHTDDGKIYHNDDYDGKETKGPSMARRGDLIRCTVMFERIKIDQNGYTQVPVCFTLNGRKIIQDGDDYFVDYTCSLYPYIGMTDGCSVLAKMCPKENKEYVVSRIAQKKNSWRKKTENLTSW</sequence>
<evidence type="ECO:0000256" key="3">
    <source>
        <dbReference type="ARBA" id="ARBA00022692"/>
    </source>
</evidence>
<keyword evidence="4 8" id="KW-1133">Transmembrane helix</keyword>
<evidence type="ECO:0000256" key="1">
    <source>
        <dbReference type="ARBA" id="ARBA00004141"/>
    </source>
</evidence>
<feature type="transmembrane region" description="Helical" evidence="8">
    <location>
        <begin position="49"/>
        <end position="68"/>
    </location>
</feature>
<dbReference type="AlphaFoldDB" id="A0A9W9YAW8"/>
<proteinExistence type="predicted"/>
<dbReference type="InterPro" id="IPR005821">
    <property type="entry name" value="Ion_trans_dom"/>
</dbReference>
<comment type="caution">
    <text evidence="10">The sequence shown here is derived from an EMBL/GenBank/DDBJ whole genome shotgun (WGS) entry which is preliminary data.</text>
</comment>
<feature type="transmembrane region" description="Helical" evidence="8">
    <location>
        <begin position="12"/>
        <end position="29"/>
    </location>
</feature>
<dbReference type="GO" id="GO:0034703">
    <property type="term" value="C:cation channel complex"/>
    <property type="evidence" value="ECO:0007669"/>
    <property type="project" value="TreeGrafter"/>
</dbReference>
<feature type="transmembrane region" description="Helical" evidence="8">
    <location>
        <begin position="137"/>
        <end position="159"/>
    </location>
</feature>
<dbReference type="Gene3D" id="2.60.120.920">
    <property type="match status" value="1"/>
</dbReference>
<evidence type="ECO:0000256" key="2">
    <source>
        <dbReference type="ARBA" id="ARBA00022448"/>
    </source>
</evidence>
<dbReference type="PRINTS" id="PR01097">
    <property type="entry name" value="TRNSRECEPTRP"/>
</dbReference>
<keyword evidence="5" id="KW-0406">Ion transport</keyword>
<evidence type="ECO:0000256" key="5">
    <source>
        <dbReference type="ARBA" id="ARBA00023065"/>
    </source>
</evidence>
<accession>A0A9W9YAW8</accession>
<evidence type="ECO:0000256" key="7">
    <source>
        <dbReference type="ARBA" id="ARBA00023303"/>
    </source>
</evidence>
<dbReference type="GO" id="GO:0005886">
    <property type="term" value="C:plasma membrane"/>
    <property type="evidence" value="ECO:0007669"/>
    <property type="project" value="TreeGrafter"/>
</dbReference>
<dbReference type="SUPFAM" id="SSF49899">
    <property type="entry name" value="Concanavalin A-like lectins/glucanases"/>
    <property type="match status" value="1"/>
</dbReference>